<accession>A0A9X0UNM7</accession>
<dbReference type="RefSeq" id="WP_187026684.1">
    <property type="nucleotide sequence ID" value="NZ_JACRUP010000010.1"/>
</dbReference>
<dbReference type="Proteomes" id="UP000615796">
    <property type="component" value="Unassembled WGS sequence"/>
</dbReference>
<name>A0A9X0UNM7_VIBME</name>
<reference evidence="1" key="1">
    <citation type="submission" date="2020-08" db="EMBL/GenBank/DDBJ databases">
        <title>Genome Sequencing and Pan-Genome Analysis of Migratory bird Vibrio Strains, Inner Mongolia.</title>
        <authorList>
            <person name="Zheng L."/>
        </authorList>
    </citation>
    <scope>NUCLEOTIDE SEQUENCE</scope>
    <source>
        <strain evidence="1">M13F</strain>
    </source>
</reference>
<gene>
    <name evidence="1" type="ORF">H8Q88_14615</name>
</gene>
<organism evidence="1 2">
    <name type="scientific">Vibrio metschnikovii</name>
    <dbReference type="NCBI Taxonomy" id="28172"/>
    <lineage>
        <taxon>Bacteria</taxon>
        <taxon>Pseudomonadati</taxon>
        <taxon>Pseudomonadota</taxon>
        <taxon>Gammaproteobacteria</taxon>
        <taxon>Vibrionales</taxon>
        <taxon>Vibrionaceae</taxon>
        <taxon>Vibrio</taxon>
    </lineage>
</organism>
<sequence length="61" mass="6797">MHLINEQPLIDYISKKFNGASVAKVIIDEFGNVTATVDGKTFTDCGFIEEFEKEAQTQNSL</sequence>
<proteinExistence type="predicted"/>
<evidence type="ECO:0000313" key="1">
    <source>
        <dbReference type="EMBL" id="MBC5852138.1"/>
    </source>
</evidence>
<dbReference type="AlphaFoldDB" id="A0A9X0UNM7"/>
<comment type="caution">
    <text evidence="1">The sequence shown here is derived from an EMBL/GenBank/DDBJ whole genome shotgun (WGS) entry which is preliminary data.</text>
</comment>
<protein>
    <submittedName>
        <fullName evidence="1">Uncharacterized protein</fullName>
    </submittedName>
</protein>
<keyword evidence="2" id="KW-1185">Reference proteome</keyword>
<dbReference type="EMBL" id="JACRUP010000010">
    <property type="protein sequence ID" value="MBC5852138.1"/>
    <property type="molecule type" value="Genomic_DNA"/>
</dbReference>
<evidence type="ECO:0000313" key="2">
    <source>
        <dbReference type="Proteomes" id="UP000615796"/>
    </source>
</evidence>